<evidence type="ECO:0000313" key="2">
    <source>
        <dbReference type="EMBL" id="QBD76189.1"/>
    </source>
</evidence>
<keyword evidence="1" id="KW-0812">Transmembrane</keyword>
<accession>A0A4P6JLS6</accession>
<dbReference type="KEGG" id="kbs:EPA93_09270"/>
<proteinExistence type="predicted"/>
<evidence type="ECO:0000256" key="1">
    <source>
        <dbReference type="SAM" id="Phobius"/>
    </source>
</evidence>
<sequence>MKRRDPVTGDQLSAGEYLSWLIQSMIRRWAFLGLITLLTVIVWTTNNPIALNWWNLGASYMALVIESVVGISMYAQTRRDALVMRETRKISQQNAQQLARLEAVEEKMLLILQNQQEITERL</sequence>
<dbReference type="RefSeq" id="WP_129886784.1">
    <property type="nucleotide sequence ID" value="NZ_CP035758.1"/>
</dbReference>
<feature type="transmembrane region" description="Helical" evidence="1">
    <location>
        <begin position="29"/>
        <end position="45"/>
    </location>
</feature>
<keyword evidence="1" id="KW-1133">Transmembrane helix</keyword>
<reference evidence="2 3" key="1">
    <citation type="submission" date="2019-01" db="EMBL/GenBank/DDBJ databases">
        <title>Ktedonosporobacter rubrisoli SCAWS-G2.</title>
        <authorList>
            <person name="Huang Y."/>
            <person name="Yan B."/>
        </authorList>
    </citation>
    <scope>NUCLEOTIDE SEQUENCE [LARGE SCALE GENOMIC DNA]</scope>
    <source>
        <strain evidence="2 3">SCAWS-G2</strain>
    </source>
</reference>
<dbReference type="EMBL" id="CP035758">
    <property type="protein sequence ID" value="QBD76189.1"/>
    <property type="molecule type" value="Genomic_DNA"/>
</dbReference>
<name>A0A4P6JLS6_KTERU</name>
<feature type="transmembrane region" description="Helical" evidence="1">
    <location>
        <begin position="57"/>
        <end position="75"/>
    </location>
</feature>
<evidence type="ECO:0008006" key="4">
    <source>
        <dbReference type="Google" id="ProtNLM"/>
    </source>
</evidence>
<protein>
    <recommendedName>
        <fullName evidence="4">DUF1003 domain-containing protein</fullName>
    </recommendedName>
</protein>
<dbReference type="Proteomes" id="UP000290365">
    <property type="component" value="Chromosome"/>
</dbReference>
<keyword evidence="3" id="KW-1185">Reference proteome</keyword>
<organism evidence="2 3">
    <name type="scientific">Ktedonosporobacter rubrisoli</name>
    <dbReference type="NCBI Taxonomy" id="2509675"/>
    <lineage>
        <taxon>Bacteria</taxon>
        <taxon>Bacillati</taxon>
        <taxon>Chloroflexota</taxon>
        <taxon>Ktedonobacteria</taxon>
        <taxon>Ktedonobacterales</taxon>
        <taxon>Ktedonosporobacteraceae</taxon>
        <taxon>Ktedonosporobacter</taxon>
    </lineage>
</organism>
<dbReference type="AlphaFoldDB" id="A0A4P6JLS6"/>
<keyword evidence="1" id="KW-0472">Membrane</keyword>
<gene>
    <name evidence="2" type="ORF">EPA93_09270</name>
</gene>
<evidence type="ECO:0000313" key="3">
    <source>
        <dbReference type="Proteomes" id="UP000290365"/>
    </source>
</evidence>